<feature type="compositionally biased region" description="Basic and acidic residues" evidence="1">
    <location>
        <begin position="342"/>
        <end position="369"/>
    </location>
</feature>
<feature type="compositionally biased region" description="Basic residues" evidence="1">
    <location>
        <begin position="991"/>
        <end position="1002"/>
    </location>
</feature>
<feature type="compositionally biased region" description="Basic and acidic residues" evidence="1">
    <location>
        <begin position="920"/>
        <end position="929"/>
    </location>
</feature>
<feature type="region of interest" description="Disordered" evidence="1">
    <location>
        <begin position="1269"/>
        <end position="1288"/>
    </location>
</feature>
<dbReference type="KEGG" id="pcot:PCOAH_00041030"/>
<feature type="region of interest" description="Disordered" evidence="1">
    <location>
        <begin position="447"/>
        <end position="487"/>
    </location>
</feature>
<feature type="region of interest" description="Disordered" evidence="1">
    <location>
        <begin position="1756"/>
        <end position="1785"/>
    </location>
</feature>
<evidence type="ECO:0000313" key="2">
    <source>
        <dbReference type="EMBL" id="ANQ10396.1"/>
    </source>
</evidence>
<dbReference type="EMBL" id="CP016250">
    <property type="protein sequence ID" value="ANQ10396.1"/>
    <property type="molecule type" value="Genomic_DNA"/>
</dbReference>
<dbReference type="InterPro" id="IPR016024">
    <property type="entry name" value="ARM-type_fold"/>
</dbReference>
<feature type="compositionally biased region" description="Acidic residues" evidence="1">
    <location>
        <begin position="930"/>
        <end position="939"/>
    </location>
</feature>
<evidence type="ECO:0000256" key="1">
    <source>
        <dbReference type="SAM" id="MobiDB-lite"/>
    </source>
</evidence>
<keyword evidence="3" id="KW-1185">Reference proteome</keyword>
<dbReference type="OrthoDB" id="378516at2759"/>
<accession>A0A1B1E5U5</accession>
<feature type="compositionally biased region" description="Basic residues" evidence="1">
    <location>
        <begin position="1063"/>
        <end position="1073"/>
    </location>
</feature>
<feature type="compositionally biased region" description="Polar residues" evidence="1">
    <location>
        <begin position="966"/>
        <end position="975"/>
    </location>
</feature>
<feature type="compositionally biased region" description="Basic and acidic residues" evidence="1">
    <location>
        <begin position="310"/>
        <end position="325"/>
    </location>
</feature>
<gene>
    <name evidence="2" type="ORF">PCOAH_00041030</name>
</gene>
<feature type="compositionally biased region" description="Basic and acidic residues" evidence="1">
    <location>
        <begin position="1756"/>
        <end position="1768"/>
    </location>
</feature>
<feature type="compositionally biased region" description="Basic residues" evidence="1">
    <location>
        <begin position="1269"/>
        <end position="1278"/>
    </location>
</feature>
<reference evidence="3" key="1">
    <citation type="submission" date="2016-06" db="EMBL/GenBank/DDBJ databases">
        <title>First high quality genome sequence of Plasmodium coatneyi using continuous long reads from single molecule, real-time sequencing.</title>
        <authorList>
            <person name="Chien J.-T."/>
            <person name="Pakala S.B."/>
            <person name="Geraldo J.A."/>
            <person name="Lapp S.A."/>
            <person name="Barnwell J.W."/>
            <person name="Kissinger J.C."/>
            <person name="Galinski M.R."/>
            <person name="Humphrey J.C."/>
        </authorList>
    </citation>
    <scope>NUCLEOTIDE SEQUENCE [LARGE SCALE GENOMIC DNA]</scope>
    <source>
        <strain evidence="3">Hackeri</strain>
    </source>
</reference>
<feature type="region of interest" description="Disordered" evidence="1">
    <location>
        <begin position="2335"/>
        <end position="2370"/>
    </location>
</feature>
<feature type="compositionally biased region" description="Basic and acidic residues" evidence="1">
    <location>
        <begin position="1031"/>
        <end position="1058"/>
    </location>
</feature>
<dbReference type="VEuPathDB" id="PlasmoDB:PCOAH_00041030"/>
<feature type="compositionally biased region" description="Basic residues" evidence="1">
    <location>
        <begin position="659"/>
        <end position="671"/>
    </location>
</feature>
<feature type="compositionally biased region" description="Acidic residues" evidence="1">
    <location>
        <begin position="460"/>
        <end position="476"/>
    </location>
</feature>
<feature type="region of interest" description="Disordered" evidence="1">
    <location>
        <begin position="591"/>
        <end position="697"/>
    </location>
</feature>
<feature type="compositionally biased region" description="Polar residues" evidence="1">
    <location>
        <begin position="1769"/>
        <end position="1785"/>
    </location>
</feature>
<protein>
    <submittedName>
        <fullName evidence="2">Uncharacterized protein</fullName>
    </submittedName>
</protein>
<dbReference type="GeneID" id="30910834"/>
<feature type="region of interest" description="Disordered" evidence="1">
    <location>
        <begin position="1939"/>
        <end position="1989"/>
    </location>
</feature>
<sequence>MFRSIIPTTVGLNNSKYVHANIDEEYDLCESNDSSVKERNKTNDEATSSKRILSASNSYNIKISHLENCKTPEELALKILKSQNFQNKRKYTNEDHIPCEKKKIKNAHVNNERIIYSKNACPYGRYSSSSSLGRQTTQTSNLGNFNFYRGPPDRYMYHGGRYSSERRLDRDVLPPRNSSNFHGFIDNSNRLCNTYRREQSGFSNIHWSHNRCEEMSSEPAILNSWNHIDQRVINEMDKMKLACKYRFSTFKKFDRIGIPPGRNNIFSEPPRVVSKGMEKTYTGEAFPEGAHDNAIDVEVVYDHLSSYNPEKVDPTDEERLKKPPPDDATLQDLPQSLPTKDAQGEEKHTYKDPPDGTTHHLKCQDDKESNPVSTLAKAKEGDENGDSSQGGKSIPDMPNQKSVQKKDGAVSLWREPIQIEGTAESPNKVVKVHDMQIKEMESKWVEVPRGENGQNLEGGIEADVESDVDEEEESPQPDDPKDNANRCMQNDLEQNKKMMVTNDCNVSIHPRENNRSWAQLEQHMDSFLNISPTDMNKNKKMKRIVTSLEGCLKNDKHMVYDEGSKVELVLEKIFANVKEFLSKEICYRRGRKKDMASSYEGEREGEIRHAQGSGTYSNVEDDHSTVDEQDEVSQSGSDTRNNADEAGEAVPEGEGVPRSRSKGGNKGRSKGGTKNAPHSNPHNGEKRRGANSSRSAKQPNEAVMIDLIYGHYNILLYLILLNFECFKKYVDTEELNEKVLINLKINFKNVVLKLCQCEIKNRVIQFYHVHETYLVQLNWVYEKCLLYLSDFYAYIEEYDTVLVNLLDLCTLTLQTNYNVQNIIVNSCNLLLKLFRNKNRKKMKKYVLDDILSNINNVHFRYNKLNFRNSHVNSTYIHLTTFLLIKIADSFSHYEGDLKRKYFLDRQRGGGSKGKSAKRKIHDDFHSETDNHDEDDDDEYYPGGGPKEAHNRSRRNVRGSEDHEQSDQSLSLSIFTSEDDRSSTCSGEPPKRSHPKGGKKTRTTGREPPRQNQMNAKKEKSKYSLRKKKTTKRDPHYYYHVSSTHEYESDNKEEDKKGEANICNKKKKKKKKKNILTMEKKGNPKSAKNNAEKKSNNLINTSAGREKDPSEEALNQYMMRKNFKRLNSIVNYILIEIIEKTLYQDNKNAKTILQSLFLDLIKCCDNPLFSISTLFVKNSIHIFFDVINNRHEGNVKETCLFVLRYILKYTFNIYNYVNDAWFHLLYNLNQELCQNKFIKPFFQLDGFKEAKEGLTTADCITGENISERKKKNAKGKGKKGPKEEVLSAKQGEHPPAEMMKLLRCCDEVQKKDQLLRCQQCESLYHKTCIYKEAKQMNTQRVIPQEDITRNYNSLCQTGKDDQTKGNKKNSHCKGLDEDNTNHVENLLHSSNVAEHTCDNCKVRNIIKGVIIREAQGNNTFLNSKFRRKKEKNKGFYCFEKFVNKLKAFVVYYYYILVHLKFDKVIEGIDRNCNNVYSYILILYNDFLCVDGDAGEKTVKCVTGEKGKKKRKGLPPVKGATPLHGTTSFNVDKSTRVSKFTQMLCHEYRNADRKDEEALTKCTSAHNFDIYINIVWRIHLYFSFYDYFFVALNQLFYILYENGSKNLRYYSISIISNIISDNYLYLKCKHTQNILMSCLTDNYLKVREYTLYIYYNFCKNFLEVENFSNWNQHMRGINKPAISSTHTNEEKNALDAKKKLNHYHRNEPIDLNQFITDEIVDSIRRCSKDIKISIRIVSVKILKYIVYFNVYARRYPGEEKQTTSEDDNGKQEQNQVNGEGPHQSSRTDCIRDNLSIMNDLIERYVSTFDNETMKSAVLEIFIDIFFINIFTQAKWKMEKREGTPEVDPHQNVHAHEEYTNNQHCRGYESEEEIESVCMEQDPTIQIRIEKNIYTLFIHLLYVMKNKHNINIVSKMLSHMEKNVRTYEDKLGSVLNFLREDDKVGTRGGGHPHGGANTDGPSGNTKPAAKSCYKSGYKNGHKRGSNLPTRGACWTGKVRSKNHLMSKKNADISMDEKDPPEDAETTLSQTKEQSNLLKIKNSIYNIYLSNSYKYLQILKKKKVKYVLEVWIHNLICLFIRSRRNSSLEKETKKIINIFTIIIEIMPSLFIRYMDFFYPYIYNNDVSKDVCELLSSIIPHCKLDLKLKFQFKRVHFNNSLLYHQNIFISRSYVQLLCTLHTYIFSDFFYFKTYIEECLIKLHKYKLCFLINNYVVQLNDFVREFQFMTQEEKEHLRGKLCQAYDHTLQVNGAKGENHPDEFFTCNLIDMPYEQFVNHLDQYKKHIFDIFCVTHTDVQNLDKHAWLISVMMEFINVNKIVVNDVYTEGVDLHTHVWVGNTDEVNRKNPPNGDKAGQSNQCTKKKQKADQQQSDDNQTNSVKYIKLSDIAKRVQIYSQGILYFEFMFNNEVDYINKWNTVKLKNEIITEIIRKKISTKKIEKFVDICNYKFYDLSFIVVNLIVDLFYISNDVKYKCFFLLCLSKILSNFYNSHFINDLKLRNVFFFCINSFNPILQKNFLYTLLQLIKTYEQFLNNKDNLLLAQSMNRGKCESQLQGGGAVCLYPPLNNIKMRKKGK</sequence>
<feature type="compositionally biased region" description="Basic and acidic residues" evidence="1">
    <location>
        <begin position="600"/>
        <end position="609"/>
    </location>
</feature>
<feature type="region of interest" description="Disordered" evidence="1">
    <location>
        <begin position="905"/>
        <end position="1109"/>
    </location>
</feature>
<organism evidence="2 3">
    <name type="scientific">Plasmodium coatneyi</name>
    <dbReference type="NCBI Taxonomy" id="208452"/>
    <lineage>
        <taxon>Eukaryota</taxon>
        <taxon>Sar</taxon>
        <taxon>Alveolata</taxon>
        <taxon>Apicomplexa</taxon>
        <taxon>Aconoidasida</taxon>
        <taxon>Haemosporida</taxon>
        <taxon>Plasmodiidae</taxon>
        <taxon>Plasmodium</taxon>
    </lineage>
</organism>
<proteinExistence type="predicted"/>
<feature type="compositionally biased region" description="Basic and acidic residues" evidence="1">
    <location>
        <begin position="2005"/>
        <end position="2014"/>
    </location>
</feature>
<dbReference type="Proteomes" id="UP000092716">
    <property type="component" value="Chromosome 12"/>
</dbReference>
<feature type="region of interest" description="Disordered" evidence="1">
    <location>
        <begin position="307"/>
        <end position="410"/>
    </location>
</feature>
<feature type="compositionally biased region" description="Low complexity" evidence="1">
    <location>
        <begin position="648"/>
        <end position="658"/>
    </location>
</feature>
<evidence type="ECO:0000313" key="3">
    <source>
        <dbReference type="Proteomes" id="UP000092716"/>
    </source>
</evidence>
<dbReference type="SUPFAM" id="SSF48371">
    <property type="entry name" value="ARM repeat"/>
    <property type="match status" value="1"/>
</dbReference>
<feature type="compositionally biased region" description="Basic and acidic residues" evidence="1">
    <location>
        <begin position="1279"/>
        <end position="1288"/>
    </location>
</feature>
<dbReference type="RefSeq" id="XP_019917091.1">
    <property type="nucleotide sequence ID" value="XM_020060891.1"/>
</dbReference>
<name>A0A1B1E5U5_9APIC</name>
<feature type="region of interest" description="Disordered" evidence="1">
    <location>
        <begin position="2002"/>
        <end position="2027"/>
    </location>
</feature>